<dbReference type="EMBL" id="CAFAAV010000271">
    <property type="protein sequence ID" value="CAB4834763.1"/>
    <property type="molecule type" value="Genomic_DNA"/>
</dbReference>
<proteinExistence type="predicted"/>
<accession>A0A6J7APL9</accession>
<protein>
    <submittedName>
        <fullName evidence="1">Unannotated protein</fullName>
    </submittedName>
</protein>
<dbReference type="AlphaFoldDB" id="A0A6J7APL9"/>
<name>A0A6J7APL9_9ZZZZ</name>
<reference evidence="1" key="1">
    <citation type="submission" date="2020-05" db="EMBL/GenBank/DDBJ databases">
        <authorList>
            <person name="Chiriac C."/>
            <person name="Salcher M."/>
            <person name="Ghai R."/>
            <person name="Kavagutti S V."/>
        </authorList>
    </citation>
    <scope>NUCLEOTIDE SEQUENCE</scope>
</reference>
<organism evidence="1">
    <name type="scientific">freshwater metagenome</name>
    <dbReference type="NCBI Taxonomy" id="449393"/>
    <lineage>
        <taxon>unclassified sequences</taxon>
        <taxon>metagenomes</taxon>
        <taxon>ecological metagenomes</taxon>
    </lineage>
</organism>
<sequence>MIDKKMIDGNGSHQSWNASHSPLAMNPSISSLASWRTCAPSGSMRLAVNTGSSMCRYCLWSGPSRPSGIAGRSLPRYVVPCTTSWFLVTATMSAIEVSRNMPSPSCFTGHSVVMSTYVCCGEADALAAATAGSPQASAAILNT</sequence>
<evidence type="ECO:0000313" key="1">
    <source>
        <dbReference type="EMBL" id="CAB4834763.1"/>
    </source>
</evidence>
<gene>
    <name evidence="1" type="ORF">UFOPK3099_02596</name>
</gene>